<accession>A0A0E9STQ7</accession>
<proteinExistence type="predicted"/>
<reference evidence="1" key="1">
    <citation type="submission" date="2014-11" db="EMBL/GenBank/DDBJ databases">
        <authorList>
            <person name="Amaro Gonzalez C."/>
        </authorList>
    </citation>
    <scope>NUCLEOTIDE SEQUENCE</scope>
</reference>
<name>A0A0E9STQ7_ANGAN</name>
<dbReference type="EMBL" id="GBXM01063935">
    <property type="protein sequence ID" value="JAH44642.1"/>
    <property type="molecule type" value="Transcribed_RNA"/>
</dbReference>
<evidence type="ECO:0000313" key="1">
    <source>
        <dbReference type="EMBL" id="JAH44642.1"/>
    </source>
</evidence>
<protein>
    <submittedName>
        <fullName evidence="1">Uncharacterized protein</fullName>
    </submittedName>
</protein>
<sequence>MTHETERTANMSASTERTELRITTAYHVLGPVIVIKMQIYHYHYLLLSYIIISIVY</sequence>
<reference evidence="1" key="2">
    <citation type="journal article" date="2015" name="Fish Shellfish Immunol.">
        <title>Early steps in the European eel (Anguilla anguilla)-Vibrio vulnificus interaction in the gills: Role of the RtxA13 toxin.</title>
        <authorList>
            <person name="Callol A."/>
            <person name="Pajuelo D."/>
            <person name="Ebbesson L."/>
            <person name="Teles M."/>
            <person name="MacKenzie S."/>
            <person name="Amaro C."/>
        </authorList>
    </citation>
    <scope>NUCLEOTIDE SEQUENCE</scope>
</reference>
<dbReference type="AlphaFoldDB" id="A0A0E9STQ7"/>
<organism evidence="1">
    <name type="scientific">Anguilla anguilla</name>
    <name type="common">European freshwater eel</name>
    <name type="synonym">Muraena anguilla</name>
    <dbReference type="NCBI Taxonomy" id="7936"/>
    <lineage>
        <taxon>Eukaryota</taxon>
        <taxon>Metazoa</taxon>
        <taxon>Chordata</taxon>
        <taxon>Craniata</taxon>
        <taxon>Vertebrata</taxon>
        <taxon>Euteleostomi</taxon>
        <taxon>Actinopterygii</taxon>
        <taxon>Neopterygii</taxon>
        <taxon>Teleostei</taxon>
        <taxon>Anguilliformes</taxon>
        <taxon>Anguillidae</taxon>
        <taxon>Anguilla</taxon>
    </lineage>
</organism>